<dbReference type="Proteomes" id="UP000652761">
    <property type="component" value="Unassembled WGS sequence"/>
</dbReference>
<keyword evidence="3" id="KW-1185">Reference proteome</keyword>
<reference evidence="2" key="1">
    <citation type="submission" date="2017-07" db="EMBL/GenBank/DDBJ databases">
        <title>Taro Niue Genome Assembly and Annotation.</title>
        <authorList>
            <person name="Atibalentja N."/>
            <person name="Keating K."/>
            <person name="Fields C.J."/>
        </authorList>
    </citation>
    <scope>NUCLEOTIDE SEQUENCE</scope>
    <source>
        <strain evidence="2">Niue_2</strain>
        <tissue evidence="2">Leaf</tissue>
    </source>
</reference>
<evidence type="ECO:0000313" key="2">
    <source>
        <dbReference type="EMBL" id="MQL87450.1"/>
    </source>
</evidence>
<feature type="compositionally biased region" description="Pro residues" evidence="1">
    <location>
        <begin position="183"/>
        <end position="193"/>
    </location>
</feature>
<feature type="compositionally biased region" description="Polar residues" evidence="1">
    <location>
        <begin position="202"/>
        <end position="211"/>
    </location>
</feature>
<dbReference type="AlphaFoldDB" id="A0A843V0T0"/>
<protein>
    <submittedName>
        <fullName evidence="2">Uncharacterized protein</fullName>
    </submittedName>
</protein>
<gene>
    <name evidence="2" type="ORF">Taro_019986</name>
</gene>
<accession>A0A843V0T0</accession>
<proteinExistence type="predicted"/>
<sequence>MIAGGGTRWRAIFTLYISSFFSNCWFHCLDQRSTASPDDSADLTLKEHSGRSSSEYPMGNPISEIQKRQQAPEMGTQKPHAGSRDGRSPLGEPSMGSRDGSPMQFPPLEKLPQLAPSPHVNPPTLDAGLEELRLQHPSSPLGPTTPSYTMARGQETGVSKNRSSDKSEKGKRSSSSSLLQHPFHPPSPSPSWSPEPSLLASQPATSERLST</sequence>
<evidence type="ECO:0000256" key="1">
    <source>
        <dbReference type="SAM" id="MobiDB-lite"/>
    </source>
</evidence>
<feature type="compositionally biased region" description="Basic and acidic residues" evidence="1">
    <location>
        <begin position="162"/>
        <end position="171"/>
    </location>
</feature>
<dbReference type="EMBL" id="NMUH01000978">
    <property type="protein sequence ID" value="MQL87450.1"/>
    <property type="molecule type" value="Genomic_DNA"/>
</dbReference>
<name>A0A843V0T0_COLES</name>
<feature type="region of interest" description="Disordered" evidence="1">
    <location>
        <begin position="35"/>
        <end position="211"/>
    </location>
</feature>
<evidence type="ECO:0000313" key="3">
    <source>
        <dbReference type="Proteomes" id="UP000652761"/>
    </source>
</evidence>
<feature type="compositionally biased region" description="Polar residues" evidence="1">
    <location>
        <begin position="136"/>
        <end position="148"/>
    </location>
</feature>
<feature type="compositionally biased region" description="Low complexity" evidence="1">
    <location>
        <begin position="173"/>
        <end position="182"/>
    </location>
</feature>
<organism evidence="2 3">
    <name type="scientific">Colocasia esculenta</name>
    <name type="common">Wild taro</name>
    <name type="synonym">Arum esculentum</name>
    <dbReference type="NCBI Taxonomy" id="4460"/>
    <lineage>
        <taxon>Eukaryota</taxon>
        <taxon>Viridiplantae</taxon>
        <taxon>Streptophyta</taxon>
        <taxon>Embryophyta</taxon>
        <taxon>Tracheophyta</taxon>
        <taxon>Spermatophyta</taxon>
        <taxon>Magnoliopsida</taxon>
        <taxon>Liliopsida</taxon>
        <taxon>Araceae</taxon>
        <taxon>Aroideae</taxon>
        <taxon>Colocasieae</taxon>
        <taxon>Colocasia</taxon>
    </lineage>
</organism>
<comment type="caution">
    <text evidence="2">The sequence shown here is derived from an EMBL/GenBank/DDBJ whole genome shotgun (WGS) entry which is preliminary data.</text>
</comment>